<keyword evidence="2" id="KW-1185">Reference proteome</keyword>
<dbReference type="OrthoDB" id="931346at2"/>
<sequence length="325" mass="36901">MKRTLLLLGLVMVLGLLALWATRNPDGAAAQSDERSFGYPATDDIHRIFIADREGNQASLERGGPTGWRYDGYPANENAIKNLLQAVGQMAVQRLPTSKETPNLIRNLAGGGILVQLFDARGNKLRGYYIGGGTNGELGTAAIMEDSEHPYVVHLPMWSGNLRHRFNLRGDEWRSKRLYRTDPDRVEYLEIEYPRQQDKGFRLERTADGSFLLHAHANSYLPARPVPRGVAEGVLSRYEDYYISRYENADTASINRARNRLPFAIIRLKEADQPEQLVRIFPRYRWPDTPDQTLEAYTAFVNDDQDWALLAVETTQPLLIGYDSF</sequence>
<proteinExistence type="predicted"/>
<organism evidence="1 2">
    <name type="scientific">Neolewinella marina</name>
    <dbReference type="NCBI Taxonomy" id="438751"/>
    <lineage>
        <taxon>Bacteria</taxon>
        <taxon>Pseudomonadati</taxon>
        <taxon>Bacteroidota</taxon>
        <taxon>Saprospiria</taxon>
        <taxon>Saprospirales</taxon>
        <taxon>Lewinellaceae</taxon>
        <taxon>Neolewinella</taxon>
    </lineage>
</organism>
<evidence type="ECO:0000313" key="2">
    <source>
        <dbReference type="Proteomes" id="UP000226437"/>
    </source>
</evidence>
<evidence type="ECO:0000313" key="1">
    <source>
        <dbReference type="EMBL" id="PHK98774.1"/>
    </source>
</evidence>
<dbReference type="Proteomes" id="UP000226437">
    <property type="component" value="Unassembled WGS sequence"/>
</dbReference>
<dbReference type="RefSeq" id="WP_099106384.1">
    <property type="nucleotide sequence ID" value="NZ_JAATJF010000001.1"/>
</dbReference>
<name>A0A2G0CFM0_9BACT</name>
<comment type="caution">
    <text evidence="1">The sequence shown here is derived from an EMBL/GenBank/DDBJ whole genome shotgun (WGS) entry which is preliminary data.</text>
</comment>
<accession>A0A2G0CFM0</accession>
<evidence type="ECO:0008006" key="3">
    <source>
        <dbReference type="Google" id="ProtNLM"/>
    </source>
</evidence>
<reference evidence="1 2" key="1">
    <citation type="submission" date="2017-10" db="EMBL/GenBank/DDBJ databases">
        <title>The draft genome sequence of Lewinella marina KCTC 32374.</title>
        <authorList>
            <person name="Wang K."/>
        </authorList>
    </citation>
    <scope>NUCLEOTIDE SEQUENCE [LARGE SCALE GENOMIC DNA]</scope>
    <source>
        <strain evidence="1 2">MKG-38</strain>
    </source>
</reference>
<dbReference type="EMBL" id="PDLO01000003">
    <property type="protein sequence ID" value="PHK98774.1"/>
    <property type="molecule type" value="Genomic_DNA"/>
</dbReference>
<dbReference type="AlphaFoldDB" id="A0A2G0CFM0"/>
<gene>
    <name evidence="1" type="ORF">CGL56_09940</name>
</gene>
<protein>
    <recommendedName>
        <fullName evidence="3">DUF4340 domain-containing protein</fullName>
    </recommendedName>
</protein>